<dbReference type="AlphaFoldDB" id="A0A2P2JDR8"/>
<reference evidence="1" key="1">
    <citation type="submission" date="2018-02" db="EMBL/GenBank/DDBJ databases">
        <title>Rhizophora mucronata_Transcriptome.</title>
        <authorList>
            <person name="Meera S.P."/>
            <person name="Sreeshan A."/>
            <person name="Augustine A."/>
        </authorList>
    </citation>
    <scope>NUCLEOTIDE SEQUENCE</scope>
    <source>
        <tissue evidence="1">Leaf</tissue>
    </source>
</reference>
<evidence type="ECO:0000313" key="1">
    <source>
        <dbReference type="EMBL" id="MBW91587.1"/>
    </source>
</evidence>
<protein>
    <submittedName>
        <fullName evidence="1">Uncharacterized protein</fullName>
    </submittedName>
</protein>
<accession>A0A2P2JDR8</accession>
<dbReference type="EMBL" id="GGEC01011104">
    <property type="protein sequence ID" value="MBW91587.1"/>
    <property type="molecule type" value="Transcribed_RNA"/>
</dbReference>
<sequence>MKIDSFSQTQLILGLRLSQVVLYQYSMLNGTLIKALFPLIKQKASGTTVYQKCSIGYWHNCSRKIEIACGAAFSPRRVLKRSFSSTIHIF</sequence>
<proteinExistence type="predicted"/>
<organism evidence="1">
    <name type="scientific">Rhizophora mucronata</name>
    <name type="common">Asiatic mangrove</name>
    <dbReference type="NCBI Taxonomy" id="61149"/>
    <lineage>
        <taxon>Eukaryota</taxon>
        <taxon>Viridiplantae</taxon>
        <taxon>Streptophyta</taxon>
        <taxon>Embryophyta</taxon>
        <taxon>Tracheophyta</taxon>
        <taxon>Spermatophyta</taxon>
        <taxon>Magnoliopsida</taxon>
        <taxon>eudicotyledons</taxon>
        <taxon>Gunneridae</taxon>
        <taxon>Pentapetalae</taxon>
        <taxon>rosids</taxon>
        <taxon>fabids</taxon>
        <taxon>Malpighiales</taxon>
        <taxon>Rhizophoraceae</taxon>
        <taxon>Rhizophora</taxon>
    </lineage>
</organism>
<name>A0A2P2JDR8_RHIMU</name>